<evidence type="ECO:0000256" key="2">
    <source>
        <dbReference type="ARBA" id="ARBA00022448"/>
    </source>
</evidence>
<keyword evidence="4" id="KW-0249">Electron transport</keyword>
<keyword evidence="9" id="KW-1185">Reference proteome</keyword>
<accession>F2KT42</accession>
<feature type="domain" description="Rubredoxin-like" evidence="6">
    <location>
        <begin position="142"/>
        <end position="176"/>
    </location>
</feature>
<dbReference type="EMBL" id="CP002588">
    <property type="protein sequence ID" value="AEA47072.1"/>
    <property type="molecule type" value="Genomic_DNA"/>
</dbReference>
<dbReference type="PANTHER" id="PTHR43865:SF1">
    <property type="entry name" value="RUBRERYTHRIN-RELATED"/>
    <property type="match status" value="1"/>
</dbReference>
<dbReference type="PROSITE" id="PS50903">
    <property type="entry name" value="RUBREDOXIN_LIKE"/>
    <property type="match status" value="1"/>
</dbReference>
<name>F2KT42_ARCVS</name>
<dbReference type="Pfam" id="PF21349">
    <property type="entry name" value="RUBY_RBDX"/>
    <property type="match status" value="1"/>
</dbReference>
<evidence type="ECO:0000256" key="5">
    <source>
        <dbReference type="ARBA" id="ARBA00023004"/>
    </source>
</evidence>
<dbReference type="InterPro" id="IPR048574">
    <property type="entry name" value="RUBY_RBDX"/>
</dbReference>
<dbReference type="GO" id="GO:0016491">
    <property type="term" value="F:oxidoreductase activity"/>
    <property type="evidence" value="ECO:0007669"/>
    <property type="project" value="InterPro"/>
</dbReference>
<dbReference type="PROSITE" id="PS50905">
    <property type="entry name" value="FERRITIN_LIKE"/>
    <property type="match status" value="1"/>
</dbReference>
<keyword evidence="3" id="KW-0479">Metal-binding</keyword>
<dbReference type="STRING" id="693661.Arcve_1061"/>
<dbReference type="SUPFAM" id="SSF47240">
    <property type="entry name" value="Ferritin-like"/>
    <property type="match status" value="1"/>
</dbReference>
<dbReference type="GO" id="GO:0005506">
    <property type="term" value="F:iron ion binding"/>
    <property type="evidence" value="ECO:0007669"/>
    <property type="project" value="InterPro"/>
</dbReference>
<dbReference type="SUPFAM" id="SSF57802">
    <property type="entry name" value="Rubredoxin-like"/>
    <property type="match status" value="1"/>
</dbReference>
<keyword evidence="5" id="KW-0408">Iron</keyword>
<dbReference type="KEGG" id="ave:Arcve_1061"/>
<evidence type="ECO:0000256" key="3">
    <source>
        <dbReference type="ARBA" id="ARBA00022723"/>
    </source>
</evidence>
<gene>
    <name evidence="8" type="ordered locus">Arcve_1061</name>
</gene>
<dbReference type="PANTHER" id="PTHR43865">
    <property type="entry name" value="RUBRERYTHRIN-RELATED"/>
    <property type="match status" value="1"/>
</dbReference>
<evidence type="ECO:0000259" key="6">
    <source>
        <dbReference type="PROSITE" id="PS50903"/>
    </source>
</evidence>
<comment type="cofactor">
    <cofactor evidence="1">
        <name>Fe(3+)</name>
        <dbReference type="ChEBI" id="CHEBI:29034"/>
    </cofactor>
</comment>
<dbReference type="Gene3D" id="2.20.28.10">
    <property type="match status" value="1"/>
</dbReference>
<dbReference type="Pfam" id="PF02915">
    <property type="entry name" value="Rubrerythrin"/>
    <property type="match status" value="1"/>
</dbReference>
<proteinExistence type="predicted"/>
<dbReference type="InterPro" id="IPR003251">
    <property type="entry name" value="Rr_diiron-bd_dom"/>
</dbReference>
<evidence type="ECO:0000313" key="9">
    <source>
        <dbReference type="Proteomes" id="UP000008136"/>
    </source>
</evidence>
<sequence>MKAYIGESITMSRYAIYSEIAKNEKYMYVAKYFAEVAENEKKHAEIFANFLKKFKVEPVEVEVKAPILFGNTSENLSYAVEGEHFESAELYPGIAEIAEKDGLKEVAEKLRALAEVESFHERKFRRLLEEIEKGTMFKRDSEIKWMCLVCGYVHKGTEPPKVCPNCGAEYYNFVARDLLVF</sequence>
<organism evidence="8 9">
    <name type="scientific">Archaeoglobus veneficus (strain DSM 11195 / SNP6)</name>
    <dbReference type="NCBI Taxonomy" id="693661"/>
    <lineage>
        <taxon>Archaea</taxon>
        <taxon>Methanobacteriati</taxon>
        <taxon>Methanobacteriota</taxon>
        <taxon>Archaeoglobi</taxon>
        <taxon>Archaeoglobales</taxon>
        <taxon>Archaeoglobaceae</taxon>
        <taxon>Archaeoglobus</taxon>
    </lineage>
</organism>
<dbReference type="InterPro" id="IPR009078">
    <property type="entry name" value="Ferritin-like_SF"/>
</dbReference>
<protein>
    <submittedName>
        <fullName evidence="8">Rubrerythrin</fullName>
    </submittedName>
</protein>
<dbReference type="RefSeq" id="WP_013683736.1">
    <property type="nucleotide sequence ID" value="NC_015320.1"/>
</dbReference>
<evidence type="ECO:0000256" key="1">
    <source>
        <dbReference type="ARBA" id="ARBA00001965"/>
    </source>
</evidence>
<dbReference type="HOGENOM" id="CLU_095256_0_1_2"/>
<dbReference type="eggNOG" id="arCOG01097">
    <property type="taxonomic scope" value="Archaea"/>
</dbReference>
<dbReference type="GeneID" id="10394174"/>
<dbReference type="Proteomes" id="UP000008136">
    <property type="component" value="Chromosome"/>
</dbReference>
<reference evidence="8 9" key="1">
    <citation type="submission" date="2011-03" db="EMBL/GenBank/DDBJ databases">
        <title>The complete genome of Archaeoglobus veneficus SNP6.</title>
        <authorList>
            <consortium name="US DOE Joint Genome Institute (JGI-PGF)"/>
            <person name="Lucas S."/>
            <person name="Copeland A."/>
            <person name="Lapidus A."/>
            <person name="Bruce D."/>
            <person name="Goodwin L."/>
            <person name="Pitluck S."/>
            <person name="Kyrpides N."/>
            <person name="Mavromatis K."/>
            <person name="Pagani I."/>
            <person name="Ivanova N."/>
            <person name="Mikhailova N."/>
            <person name="Lu M."/>
            <person name="Detter J.C."/>
            <person name="Tapia R."/>
            <person name="Han C."/>
            <person name="Land M."/>
            <person name="Hauser L."/>
            <person name="Markowitz V."/>
            <person name="Cheng J.-F."/>
            <person name="Hugenholtz P."/>
            <person name="Woyke T."/>
            <person name="Wu D."/>
            <person name="Spring S."/>
            <person name="Brambilla E."/>
            <person name="Klenk H.-P."/>
            <person name="Eisen J.A."/>
        </authorList>
    </citation>
    <scope>NUCLEOTIDE SEQUENCE [LARGE SCALE GENOMIC DNA]</scope>
    <source>
        <strain evidence="9">SNP6</strain>
    </source>
</reference>
<dbReference type="CDD" id="cd00729">
    <property type="entry name" value="rubredoxin_SM"/>
    <property type="match status" value="1"/>
</dbReference>
<dbReference type="InterPro" id="IPR012347">
    <property type="entry name" value="Ferritin-like"/>
</dbReference>
<dbReference type="AlphaFoldDB" id="F2KT42"/>
<dbReference type="Gene3D" id="1.20.1260.10">
    <property type="match status" value="1"/>
</dbReference>
<dbReference type="InterPro" id="IPR009040">
    <property type="entry name" value="Ferritin-like_diiron"/>
</dbReference>
<dbReference type="InterPro" id="IPR024934">
    <property type="entry name" value="Rubredoxin-like_dom"/>
</dbReference>
<dbReference type="CDD" id="cd01041">
    <property type="entry name" value="Rubrerythrin"/>
    <property type="match status" value="1"/>
</dbReference>
<evidence type="ECO:0000313" key="8">
    <source>
        <dbReference type="EMBL" id="AEA47072.1"/>
    </source>
</evidence>
<dbReference type="InterPro" id="IPR052364">
    <property type="entry name" value="Rubrerythrin"/>
</dbReference>
<keyword evidence="2" id="KW-0813">Transport</keyword>
<evidence type="ECO:0000256" key="4">
    <source>
        <dbReference type="ARBA" id="ARBA00022982"/>
    </source>
</evidence>
<feature type="domain" description="Ferritin-like diiron" evidence="7">
    <location>
        <begin position="1"/>
        <end position="135"/>
    </location>
</feature>
<evidence type="ECO:0000259" key="7">
    <source>
        <dbReference type="PROSITE" id="PS50905"/>
    </source>
</evidence>